<dbReference type="GO" id="GO:0016020">
    <property type="term" value="C:membrane"/>
    <property type="evidence" value="ECO:0007669"/>
    <property type="project" value="UniProtKB-SubCell"/>
</dbReference>
<feature type="transmembrane region" description="Helical" evidence="5">
    <location>
        <begin position="72"/>
        <end position="99"/>
    </location>
</feature>
<comment type="subcellular location">
    <subcellularLocation>
        <location evidence="1">Membrane</location>
    </subcellularLocation>
</comment>
<sequence length="141" mass="15958">MTAIGWGSMFWPLAAMALLTFGVWLRLYSVRIPEMRRRRIHPQSVATSVTKAGRYEDVRASDNFINLFELPVMFYVGALAAVQFALVDAITLALAWGFVLGRVAHSIIQCSYNKVMHRFAVYSLSALCLWAMWGWIIARAL</sequence>
<dbReference type="Proteomes" id="UP000521199">
    <property type="component" value="Unassembled WGS sequence"/>
</dbReference>
<accession>A0A7W8FYC2</accession>
<gene>
    <name evidence="6" type="ORF">HNQ52_000477</name>
</gene>
<dbReference type="SUPFAM" id="SSF161084">
    <property type="entry name" value="MAPEG domain-like"/>
    <property type="match status" value="1"/>
</dbReference>
<comment type="caution">
    <text evidence="6">The sequence shown here is derived from an EMBL/GenBank/DDBJ whole genome shotgun (WGS) entry which is preliminary data.</text>
</comment>
<reference evidence="6 7" key="1">
    <citation type="submission" date="2020-08" db="EMBL/GenBank/DDBJ databases">
        <title>Genomic Encyclopedia of Type Strains, Phase IV (KMG-IV): sequencing the most valuable type-strain genomes for metagenomic binning, comparative biology and taxonomic classification.</title>
        <authorList>
            <person name="Goeker M."/>
        </authorList>
    </citation>
    <scope>NUCLEOTIDE SEQUENCE [LARGE SCALE GENOMIC DNA]</scope>
    <source>
        <strain evidence="6 7">DSM 24163</strain>
    </source>
</reference>
<proteinExistence type="predicted"/>
<dbReference type="AlphaFoldDB" id="A0A7W8FYC2"/>
<name>A0A7W8FYC2_9GAMM</name>
<evidence type="ECO:0000256" key="4">
    <source>
        <dbReference type="ARBA" id="ARBA00023136"/>
    </source>
</evidence>
<evidence type="ECO:0008006" key="8">
    <source>
        <dbReference type="Google" id="ProtNLM"/>
    </source>
</evidence>
<keyword evidence="7" id="KW-1185">Reference proteome</keyword>
<keyword evidence="3 5" id="KW-1133">Transmembrane helix</keyword>
<evidence type="ECO:0000313" key="7">
    <source>
        <dbReference type="Proteomes" id="UP000521199"/>
    </source>
</evidence>
<dbReference type="EMBL" id="JACHHP010000001">
    <property type="protein sequence ID" value="MBB5206961.1"/>
    <property type="molecule type" value="Genomic_DNA"/>
</dbReference>
<keyword evidence="4 5" id="KW-0472">Membrane</keyword>
<dbReference type="Gene3D" id="1.20.120.550">
    <property type="entry name" value="Membrane associated eicosanoid/glutathione metabolism-like domain"/>
    <property type="match status" value="1"/>
</dbReference>
<feature type="transmembrane region" description="Helical" evidence="5">
    <location>
        <begin position="6"/>
        <end position="28"/>
    </location>
</feature>
<organism evidence="6 7">
    <name type="scientific">Chiayiivirga flava</name>
    <dbReference type="NCBI Taxonomy" id="659595"/>
    <lineage>
        <taxon>Bacteria</taxon>
        <taxon>Pseudomonadati</taxon>
        <taxon>Pseudomonadota</taxon>
        <taxon>Gammaproteobacteria</taxon>
        <taxon>Lysobacterales</taxon>
        <taxon>Lysobacteraceae</taxon>
        <taxon>Chiayiivirga</taxon>
    </lineage>
</organism>
<dbReference type="Pfam" id="PF01124">
    <property type="entry name" value="MAPEG"/>
    <property type="match status" value="1"/>
</dbReference>
<dbReference type="RefSeq" id="WP_183959425.1">
    <property type="nucleotide sequence ID" value="NZ_JACHHP010000001.1"/>
</dbReference>
<dbReference type="InterPro" id="IPR023352">
    <property type="entry name" value="MAPEG-like_dom_sf"/>
</dbReference>
<keyword evidence="2 5" id="KW-0812">Transmembrane</keyword>
<evidence type="ECO:0000313" key="6">
    <source>
        <dbReference type="EMBL" id="MBB5206961.1"/>
    </source>
</evidence>
<evidence type="ECO:0000256" key="5">
    <source>
        <dbReference type="SAM" id="Phobius"/>
    </source>
</evidence>
<evidence type="ECO:0000256" key="3">
    <source>
        <dbReference type="ARBA" id="ARBA00022989"/>
    </source>
</evidence>
<evidence type="ECO:0000256" key="2">
    <source>
        <dbReference type="ARBA" id="ARBA00022692"/>
    </source>
</evidence>
<protein>
    <recommendedName>
        <fullName evidence="8">MAPEG family protein</fullName>
    </recommendedName>
</protein>
<dbReference type="InterPro" id="IPR001129">
    <property type="entry name" value="Membr-assoc_MAPEG"/>
</dbReference>
<evidence type="ECO:0000256" key="1">
    <source>
        <dbReference type="ARBA" id="ARBA00004370"/>
    </source>
</evidence>
<feature type="transmembrane region" description="Helical" evidence="5">
    <location>
        <begin position="119"/>
        <end position="138"/>
    </location>
</feature>